<dbReference type="Pfam" id="PF07866">
    <property type="entry name" value="DUF1653"/>
    <property type="match status" value="1"/>
</dbReference>
<name>A0A2M8ES08_9BACT</name>
<dbReference type="Gene3D" id="2.30.30.320">
    <property type="entry name" value="DUF1653-like domain"/>
    <property type="match status" value="1"/>
</dbReference>
<evidence type="ECO:0000313" key="3">
    <source>
        <dbReference type="Proteomes" id="UP000229816"/>
    </source>
</evidence>
<reference evidence="3" key="1">
    <citation type="submission" date="2017-09" db="EMBL/GenBank/DDBJ databases">
        <title>Depth-based differentiation of microbial function through sediment-hosted aquifers and enrichment of novel symbionts in the deep terrestrial subsurface.</title>
        <authorList>
            <person name="Probst A.J."/>
            <person name="Ladd B."/>
            <person name="Jarett J.K."/>
            <person name="Geller-Mcgrath D.E."/>
            <person name="Sieber C.M.K."/>
            <person name="Emerson J.B."/>
            <person name="Anantharaman K."/>
            <person name="Thomas B.C."/>
            <person name="Malmstrom R."/>
            <person name="Stieglmeier M."/>
            <person name="Klingl A."/>
            <person name="Woyke T."/>
            <person name="Ryan C.M."/>
            <person name="Banfield J.F."/>
        </authorList>
    </citation>
    <scope>NUCLEOTIDE SEQUENCE [LARGE SCALE GENOMIC DNA]</scope>
</reference>
<gene>
    <name evidence="2" type="ORF">CO054_03025</name>
</gene>
<dbReference type="InterPro" id="IPR023387">
    <property type="entry name" value="DUF1653-like_dom"/>
</dbReference>
<organism evidence="2 3">
    <name type="scientific">Candidatus Shapirobacteria bacterium CG_4_9_14_0_2_um_filter_39_11</name>
    <dbReference type="NCBI Taxonomy" id="1974478"/>
    <lineage>
        <taxon>Bacteria</taxon>
        <taxon>Candidatus Shapironibacteriota</taxon>
    </lineage>
</organism>
<evidence type="ECO:0000259" key="1">
    <source>
        <dbReference type="Pfam" id="PF07866"/>
    </source>
</evidence>
<proteinExistence type="predicted"/>
<dbReference type="AlphaFoldDB" id="A0A2M8ES08"/>
<dbReference type="InterPro" id="IPR037135">
    <property type="entry name" value="DUF1653-like_dom_sf"/>
</dbReference>
<comment type="caution">
    <text evidence="2">The sequence shown here is derived from an EMBL/GenBank/DDBJ whole genome shotgun (WGS) entry which is preliminary data.</text>
</comment>
<dbReference type="Proteomes" id="UP000229816">
    <property type="component" value="Unassembled WGS sequence"/>
</dbReference>
<dbReference type="EMBL" id="PFSF01000069">
    <property type="protein sequence ID" value="PJC27910.1"/>
    <property type="molecule type" value="Genomic_DNA"/>
</dbReference>
<accession>A0A2M8ES08</accession>
<sequence length="55" mass="6526">MARHSETLEEVVVYKALYKDKKFGKNALWVRPKKMFLERVIIGGKKVPRFKYLGK</sequence>
<feature type="domain" description="DUF1653" evidence="1">
    <location>
        <begin position="1"/>
        <end position="52"/>
    </location>
</feature>
<evidence type="ECO:0000313" key="2">
    <source>
        <dbReference type="EMBL" id="PJC27910.1"/>
    </source>
</evidence>
<protein>
    <submittedName>
        <fullName evidence="2">DUF1653 domain-containing protein</fullName>
    </submittedName>
</protein>